<feature type="signal peptide" evidence="1">
    <location>
        <begin position="1"/>
        <end position="19"/>
    </location>
</feature>
<keyword evidence="1" id="KW-0732">Signal</keyword>
<feature type="chain" id="PRO_5017785071" description="Conjugal transfer protein TraF" evidence="1">
    <location>
        <begin position="20"/>
        <end position="372"/>
    </location>
</feature>
<dbReference type="Proteomes" id="UP000257045">
    <property type="component" value="Unassembled WGS sequence"/>
</dbReference>
<organism evidence="2 3">
    <name type="scientific">Helicobacter brantae</name>
    <dbReference type="NCBI Taxonomy" id="375927"/>
    <lineage>
        <taxon>Bacteria</taxon>
        <taxon>Pseudomonadati</taxon>
        <taxon>Campylobacterota</taxon>
        <taxon>Epsilonproteobacteria</taxon>
        <taxon>Campylobacterales</taxon>
        <taxon>Helicobacteraceae</taxon>
        <taxon>Helicobacter</taxon>
    </lineage>
</organism>
<name>A0A3D8J1L4_9HELI</name>
<gene>
    <name evidence="2" type="ORF">CQA58_04795</name>
</gene>
<proteinExistence type="predicted"/>
<comment type="caution">
    <text evidence="2">The sequence shown here is derived from an EMBL/GenBank/DDBJ whole genome shotgun (WGS) entry which is preliminary data.</text>
</comment>
<dbReference type="EMBL" id="NXLV01000007">
    <property type="protein sequence ID" value="RDU70661.1"/>
    <property type="molecule type" value="Genomic_DNA"/>
</dbReference>
<dbReference type="InterPro" id="IPR032811">
    <property type="entry name" value="Put_conjugal_transfer"/>
</dbReference>
<keyword evidence="3" id="KW-1185">Reference proteome</keyword>
<dbReference type="Pfam" id="PF13729">
    <property type="entry name" value="TraF_2"/>
    <property type="match status" value="1"/>
</dbReference>
<dbReference type="AlphaFoldDB" id="A0A3D8J1L4"/>
<evidence type="ECO:0008006" key="4">
    <source>
        <dbReference type="Google" id="ProtNLM"/>
    </source>
</evidence>
<evidence type="ECO:0000313" key="3">
    <source>
        <dbReference type="Proteomes" id="UP000257045"/>
    </source>
</evidence>
<dbReference type="OrthoDB" id="5365913at2"/>
<evidence type="ECO:0000313" key="2">
    <source>
        <dbReference type="EMBL" id="RDU70661.1"/>
    </source>
</evidence>
<protein>
    <recommendedName>
        <fullName evidence="4">Conjugal transfer protein TraF</fullName>
    </recommendedName>
</protein>
<accession>A0A3D8J1L4</accession>
<dbReference type="RefSeq" id="WP_115569589.1">
    <property type="nucleotide sequence ID" value="NZ_NXLV01000007.1"/>
</dbReference>
<sequence length="372" mass="39635">MKKFKIALALATALTSVQALEFGTMGSQAFGMGGVGVAIKHSPWGLYYNPSLIAADDGFKVGLHLGIQSKSHNFFQLFNRNFKNLNYDDIAEMTNLLQDSRLNLTSQDGVVLQLPDFGIGALALGGFMNISASGVAKAKLPNLTNGITNVDNIDLETNYSVLTLLEVPLGYAFEFETVAGDISIGTAVKYMNLSGTSGNFQIGNNTSLGNTFKDMLKIDLGKSVSNVGVDLGITYEPLDWLAIGLVGKYLNAPSFELGNTTYTINPQARAGVALNFDFFSLGLDADLTANKGLSSDIKTQMIGVGTALDFSLFALRAGLATDLQHTEDLIFSLGLGITFLDVGIQFGKKTNPLNGMPMPDYLALQVGAGFSF</sequence>
<dbReference type="SUPFAM" id="SSF56935">
    <property type="entry name" value="Porins"/>
    <property type="match status" value="1"/>
</dbReference>
<evidence type="ECO:0000256" key="1">
    <source>
        <dbReference type="SAM" id="SignalP"/>
    </source>
</evidence>
<dbReference type="Gene3D" id="2.40.160.60">
    <property type="entry name" value="Outer membrane protein transport protein (OMPP1/FadL/TodX)"/>
    <property type="match status" value="1"/>
</dbReference>
<reference evidence="2 3" key="1">
    <citation type="submission" date="2018-04" db="EMBL/GenBank/DDBJ databases">
        <title>Novel Campyloabacter and Helicobacter Species and Strains.</title>
        <authorList>
            <person name="Mannion A.J."/>
            <person name="Shen Z."/>
            <person name="Fox J.G."/>
        </authorList>
    </citation>
    <scope>NUCLEOTIDE SEQUENCE [LARGE SCALE GENOMIC DNA]</scope>
    <source>
        <strain evidence="2 3">MIT 04-9366</strain>
    </source>
</reference>